<accession>A0AA47MFZ2</accession>
<evidence type="ECO:0000256" key="4">
    <source>
        <dbReference type="ARBA" id="ARBA00022889"/>
    </source>
</evidence>
<feature type="transmembrane region" description="Helical" evidence="11">
    <location>
        <begin position="151"/>
        <end position="172"/>
    </location>
</feature>
<proteinExistence type="inferred from homology"/>
<evidence type="ECO:0000256" key="8">
    <source>
        <dbReference type="ARBA" id="ARBA00023157"/>
    </source>
</evidence>
<dbReference type="EMBL" id="JAOPHQ010004398">
    <property type="protein sequence ID" value="KAK0139384.1"/>
    <property type="molecule type" value="Genomic_DNA"/>
</dbReference>
<dbReference type="FunFam" id="1.20.5.930:FF:000001">
    <property type="entry name" value="Integrin subunit alpha V"/>
    <property type="match status" value="1"/>
</dbReference>
<dbReference type="PANTHER" id="PTHR23220">
    <property type="entry name" value="INTEGRIN ALPHA"/>
    <property type="match status" value="1"/>
</dbReference>
<keyword evidence="10" id="KW-0325">Glycoprotein</keyword>
<keyword evidence="7 11" id="KW-0472">Membrane</keyword>
<dbReference type="PANTHER" id="PTHR23220:SF3">
    <property type="entry name" value="INTEGRIN ALPHA-5"/>
    <property type="match status" value="1"/>
</dbReference>
<dbReference type="GO" id="GO:0007229">
    <property type="term" value="P:integrin-mediated signaling pathway"/>
    <property type="evidence" value="ECO:0007669"/>
    <property type="project" value="UniProtKB-KW"/>
</dbReference>
<evidence type="ECO:0000256" key="7">
    <source>
        <dbReference type="ARBA" id="ARBA00023136"/>
    </source>
</evidence>
<keyword evidence="3 11" id="KW-0812">Transmembrane</keyword>
<evidence type="ECO:0000256" key="6">
    <source>
        <dbReference type="ARBA" id="ARBA00023037"/>
    </source>
</evidence>
<dbReference type="GO" id="GO:0005178">
    <property type="term" value="F:integrin binding"/>
    <property type="evidence" value="ECO:0007669"/>
    <property type="project" value="TreeGrafter"/>
</dbReference>
<keyword evidence="9" id="KW-0675">Receptor</keyword>
<dbReference type="InterPro" id="IPR018184">
    <property type="entry name" value="Integrin_alpha_C_CS"/>
</dbReference>
<comment type="similarity">
    <text evidence="2">Belongs to the integrin alpha chain family.</text>
</comment>
<keyword evidence="4" id="KW-0130">Cell adhesion</keyword>
<evidence type="ECO:0000256" key="3">
    <source>
        <dbReference type="ARBA" id="ARBA00022692"/>
    </source>
</evidence>
<evidence type="ECO:0000256" key="5">
    <source>
        <dbReference type="ARBA" id="ARBA00022989"/>
    </source>
</evidence>
<dbReference type="GO" id="GO:0033627">
    <property type="term" value="P:cell adhesion mediated by integrin"/>
    <property type="evidence" value="ECO:0007669"/>
    <property type="project" value="TreeGrafter"/>
</dbReference>
<evidence type="ECO:0000313" key="12">
    <source>
        <dbReference type="EMBL" id="KAK0139384.1"/>
    </source>
</evidence>
<protein>
    <submittedName>
        <fullName evidence="12">Integrin alpha-5</fullName>
    </submittedName>
</protein>
<name>A0AA47MFZ2_MERPO</name>
<evidence type="ECO:0000313" key="13">
    <source>
        <dbReference type="Proteomes" id="UP001174136"/>
    </source>
</evidence>
<reference evidence="12" key="1">
    <citation type="journal article" date="2023" name="Front. Mar. Sci.">
        <title>A new Merluccius polli reference genome to investigate the effects of global change in West African waters.</title>
        <authorList>
            <person name="Mateo J.L."/>
            <person name="Blanco-Fernandez C."/>
            <person name="Garcia-Vazquez E."/>
            <person name="Machado-Schiaffino G."/>
        </authorList>
    </citation>
    <scope>NUCLEOTIDE SEQUENCE</scope>
    <source>
        <strain evidence="12">C29</strain>
        <tissue evidence="12">Fin</tissue>
    </source>
</reference>
<evidence type="ECO:0000256" key="9">
    <source>
        <dbReference type="ARBA" id="ARBA00023170"/>
    </source>
</evidence>
<dbReference type="GO" id="GO:0007160">
    <property type="term" value="P:cell-matrix adhesion"/>
    <property type="evidence" value="ECO:0007669"/>
    <property type="project" value="TreeGrafter"/>
</dbReference>
<evidence type="ECO:0000256" key="1">
    <source>
        <dbReference type="ARBA" id="ARBA00004479"/>
    </source>
</evidence>
<keyword evidence="5 11" id="KW-1133">Transmembrane helix</keyword>
<keyword evidence="8" id="KW-1015">Disulfide bond</keyword>
<comment type="caution">
    <text evidence="12">The sequence shown here is derived from an EMBL/GenBank/DDBJ whole genome shotgun (WGS) entry which is preliminary data.</text>
</comment>
<feature type="transmembrane region" description="Helical" evidence="11">
    <location>
        <begin position="118"/>
        <end position="139"/>
    </location>
</feature>
<dbReference type="AlphaFoldDB" id="A0AA47MFZ2"/>
<dbReference type="Gene3D" id="1.20.5.930">
    <property type="entry name" value="Bicelle-embedded integrin alpha(iib) transmembrane segment"/>
    <property type="match status" value="1"/>
</dbReference>
<evidence type="ECO:0000256" key="11">
    <source>
        <dbReference type="SAM" id="Phobius"/>
    </source>
</evidence>
<organism evidence="12 13">
    <name type="scientific">Merluccius polli</name>
    <name type="common">Benguela hake</name>
    <name type="synonym">Merluccius cadenati</name>
    <dbReference type="NCBI Taxonomy" id="89951"/>
    <lineage>
        <taxon>Eukaryota</taxon>
        <taxon>Metazoa</taxon>
        <taxon>Chordata</taxon>
        <taxon>Craniata</taxon>
        <taxon>Vertebrata</taxon>
        <taxon>Euteleostomi</taxon>
        <taxon>Actinopterygii</taxon>
        <taxon>Neopterygii</taxon>
        <taxon>Teleostei</taxon>
        <taxon>Neoteleostei</taxon>
        <taxon>Acanthomorphata</taxon>
        <taxon>Zeiogadaria</taxon>
        <taxon>Gadariae</taxon>
        <taxon>Gadiformes</taxon>
        <taxon>Gadoidei</taxon>
        <taxon>Merlucciidae</taxon>
        <taxon>Merluccius</taxon>
    </lineage>
</organism>
<sequence length="200" mass="22925">MFHGTQFVPLQIMKQFSYRQILPLLRNDALRNAVPEYIQLFSNLTGQKRLKQFERVCHQLVTLGLHYSRKLSSEETLAMREQLSVTTDTVVKIFSRLLVNGKLCYSQLFTRVVKRNSFTFNCLIFSKAAYGQVVTPVVWNKPDGKYSVPLWIIILAILAGLLLLALLIYVLYKLGFFKRSLPYGTAMEKAELKPQATSEA</sequence>
<keyword evidence="13" id="KW-1185">Reference proteome</keyword>
<dbReference type="Proteomes" id="UP001174136">
    <property type="component" value="Unassembled WGS sequence"/>
</dbReference>
<keyword evidence="6 12" id="KW-0401">Integrin</keyword>
<evidence type="ECO:0000256" key="2">
    <source>
        <dbReference type="ARBA" id="ARBA00008054"/>
    </source>
</evidence>
<dbReference type="GO" id="GO:0098609">
    <property type="term" value="P:cell-cell adhesion"/>
    <property type="evidence" value="ECO:0007669"/>
    <property type="project" value="TreeGrafter"/>
</dbReference>
<dbReference type="GO" id="GO:0001525">
    <property type="term" value="P:angiogenesis"/>
    <property type="evidence" value="ECO:0007669"/>
    <property type="project" value="TreeGrafter"/>
</dbReference>
<comment type="subcellular location">
    <subcellularLocation>
        <location evidence="1">Membrane</location>
        <topology evidence="1">Single-pass type I membrane protein</topology>
    </subcellularLocation>
</comment>
<dbReference type="PROSITE" id="PS00242">
    <property type="entry name" value="INTEGRIN_ALPHA"/>
    <property type="match status" value="1"/>
</dbReference>
<dbReference type="GO" id="GO:0009897">
    <property type="term" value="C:external side of plasma membrane"/>
    <property type="evidence" value="ECO:0007669"/>
    <property type="project" value="TreeGrafter"/>
</dbReference>
<dbReference type="GO" id="GO:0008305">
    <property type="term" value="C:integrin complex"/>
    <property type="evidence" value="ECO:0007669"/>
    <property type="project" value="TreeGrafter"/>
</dbReference>
<gene>
    <name evidence="12" type="primary">Itga5</name>
    <name evidence="12" type="ORF">N1851_023897</name>
</gene>
<evidence type="ECO:0000256" key="10">
    <source>
        <dbReference type="ARBA" id="ARBA00023180"/>
    </source>
</evidence>